<organism evidence="6 7">
    <name type="scientific">Paenibacillus glycinis</name>
    <dbReference type="NCBI Taxonomy" id="2697035"/>
    <lineage>
        <taxon>Bacteria</taxon>
        <taxon>Bacillati</taxon>
        <taxon>Bacillota</taxon>
        <taxon>Bacilli</taxon>
        <taxon>Bacillales</taxon>
        <taxon>Paenibacillaceae</taxon>
        <taxon>Paenibacillus</taxon>
    </lineage>
</organism>
<dbReference type="EMBL" id="JAAAMV010000032">
    <property type="protein sequence ID" value="NBD27846.1"/>
    <property type="molecule type" value="Genomic_DNA"/>
</dbReference>
<sequence>MTFVKEGKADLRSAFFFSLSSGPLSVVGAGLTSLFNPDVFRRAFGFFMLIMVMLLLFRNRIKPYKGKWRYVRRLPTPLV</sequence>
<comment type="caution">
    <text evidence="6">The sequence shown here is derived from an EMBL/GenBank/DDBJ whole genome shotgun (WGS) entry which is preliminary data.</text>
</comment>
<keyword evidence="7" id="KW-1185">Reference proteome</keyword>
<dbReference type="Proteomes" id="UP000665561">
    <property type="component" value="Unassembled WGS sequence"/>
</dbReference>
<name>A0ABW9XZB2_9BACL</name>
<evidence type="ECO:0000256" key="4">
    <source>
        <dbReference type="ARBA" id="ARBA00023136"/>
    </source>
</evidence>
<evidence type="ECO:0000313" key="6">
    <source>
        <dbReference type="EMBL" id="NBD27846.1"/>
    </source>
</evidence>
<gene>
    <name evidence="6" type="ORF">GT019_28600</name>
</gene>
<keyword evidence="3 5" id="KW-1133">Transmembrane helix</keyword>
<keyword evidence="4 5" id="KW-0472">Membrane</keyword>
<keyword evidence="2 5" id="KW-0812">Transmembrane</keyword>
<evidence type="ECO:0000256" key="2">
    <source>
        <dbReference type="ARBA" id="ARBA00022692"/>
    </source>
</evidence>
<protein>
    <recommendedName>
        <fullName evidence="5">Probable membrane transporter protein</fullName>
    </recommendedName>
</protein>
<reference evidence="6 7" key="1">
    <citation type="submission" date="2020-01" db="EMBL/GenBank/DDBJ databases">
        <title>Paenibacillus soybeanensis sp. nov. isolated from the nodules of soybean (Glycine max(L.) Merr).</title>
        <authorList>
            <person name="Wang H."/>
        </authorList>
    </citation>
    <scope>NUCLEOTIDE SEQUENCE [LARGE SCALE GENOMIC DNA]</scope>
    <source>
        <strain evidence="6 7">T1</strain>
    </source>
</reference>
<accession>A0ABW9XZB2</accession>
<comment type="subcellular location">
    <subcellularLocation>
        <location evidence="5">Cell membrane</location>
        <topology evidence="5">Multi-pass membrane protein</topology>
    </subcellularLocation>
    <subcellularLocation>
        <location evidence="1">Membrane</location>
        <topology evidence="1">Multi-pass membrane protein</topology>
    </subcellularLocation>
</comment>
<dbReference type="Pfam" id="PF01925">
    <property type="entry name" value="TauE"/>
    <property type="match status" value="1"/>
</dbReference>
<comment type="similarity">
    <text evidence="5">Belongs to the 4-toluene sulfonate uptake permease (TSUP) (TC 2.A.102) family.</text>
</comment>
<proteinExistence type="inferred from homology"/>
<keyword evidence="5" id="KW-1003">Cell membrane</keyword>
<evidence type="ECO:0000256" key="1">
    <source>
        <dbReference type="ARBA" id="ARBA00004141"/>
    </source>
</evidence>
<evidence type="ECO:0000313" key="7">
    <source>
        <dbReference type="Proteomes" id="UP000665561"/>
    </source>
</evidence>
<evidence type="ECO:0000256" key="5">
    <source>
        <dbReference type="RuleBase" id="RU363041"/>
    </source>
</evidence>
<evidence type="ECO:0000256" key="3">
    <source>
        <dbReference type="ARBA" id="ARBA00022989"/>
    </source>
</evidence>
<dbReference type="InterPro" id="IPR002781">
    <property type="entry name" value="TM_pro_TauE-like"/>
</dbReference>
<feature type="transmembrane region" description="Helical" evidence="5">
    <location>
        <begin position="39"/>
        <end position="57"/>
    </location>
</feature>